<gene>
    <name evidence="2" type="ORF">AMATHDRAFT_7242</name>
</gene>
<evidence type="ECO:0000313" key="3">
    <source>
        <dbReference type="Proteomes" id="UP000242287"/>
    </source>
</evidence>
<dbReference type="EMBL" id="KZ302146">
    <property type="protein sequence ID" value="PFH46950.1"/>
    <property type="molecule type" value="Genomic_DNA"/>
</dbReference>
<dbReference type="AlphaFoldDB" id="A0A2A9NGW1"/>
<accession>A0A2A9NGW1</accession>
<feature type="region of interest" description="Disordered" evidence="1">
    <location>
        <begin position="102"/>
        <end position="154"/>
    </location>
</feature>
<evidence type="ECO:0000256" key="1">
    <source>
        <dbReference type="SAM" id="MobiDB-lite"/>
    </source>
</evidence>
<reference evidence="2 3" key="1">
    <citation type="submission" date="2014-02" db="EMBL/GenBank/DDBJ databases">
        <title>Transposable element dynamics among asymbiotic and ectomycorrhizal Amanita fungi.</title>
        <authorList>
            <consortium name="DOE Joint Genome Institute"/>
            <person name="Hess J."/>
            <person name="Skrede I."/>
            <person name="Wolfe B."/>
            <person name="LaButti K."/>
            <person name="Ohm R.A."/>
            <person name="Grigoriev I.V."/>
            <person name="Pringle A."/>
        </authorList>
    </citation>
    <scope>NUCLEOTIDE SEQUENCE [LARGE SCALE GENOMIC DNA]</scope>
    <source>
        <strain evidence="2 3">SKay4041</strain>
    </source>
</reference>
<protein>
    <submittedName>
        <fullName evidence="2">Uncharacterized protein</fullName>
    </submittedName>
</protein>
<feature type="compositionally biased region" description="Basic and acidic residues" evidence="1">
    <location>
        <begin position="102"/>
        <end position="113"/>
    </location>
</feature>
<feature type="compositionally biased region" description="Acidic residues" evidence="1">
    <location>
        <begin position="114"/>
        <end position="154"/>
    </location>
</feature>
<name>A0A2A9NGW1_9AGAR</name>
<evidence type="ECO:0000313" key="2">
    <source>
        <dbReference type="EMBL" id="PFH46950.1"/>
    </source>
</evidence>
<dbReference type="Proteomes" id="UP000242287">
    <property type="component" value="Unassembled WGS sequence"/>
</dbReference>
<sequence length="154" mass="17868">MFNDKTLIRLTRKPGKEDDLLCPGLRELDIEFLKPPTTPGLLGAKVLSRCTPQYGAVILKHVLIYTVNCGLDMKDDDCVYEIDEEVAFVFIRFYPDPEYREYNQDEYSDYVRGEEEDEEEDEEEGEEEVNDDDLDISADASDDSDFDDDHEDNY</sequence>
<keyword evidence="3" id="KW-1185">Reference proteome</keyword>
<proteinExistence type="predicted"/>
<organism evidence="2 3">
    <name type="scientific">Amanita thiersii Skay4041</name>
    <dbReference type="NCBI Taxonomy" id="703135"/>
    <lineage>
        <taxon>Eukaryota</taxon>
        <taxon>Fungi</taxon>
        <taxon>Dikarya</taxon>
        <taxon>Basidiomycota</taxon>
        <taxon>Agaricomycotina</taxon>
        <taxon>Agaricomycetes</taxon>
        <taxon>Agaricomycetidae</taxon>
        <taxon>Agaricales</taxon>
        <taxon>Pluteineae</taxon>
        <taxon>Amanitaceae</taxon>
        <taxon>Amanita</taxon>
    </lineage>
</organism>